<dbReference type="Pfam" id="PF02798">
    <property type="entry name" value="GST_N"/>
    <property type="match status" value="1"/>
</dbReference>
<dbReference type="GO" id="GO:0005737">
    <property type="term" value="C:cytoplasm"/>
    <property type="evidence" value="ECO:0007669"/>
    <property type="project" value="UniProtKB-SubCell"/>
</dbReference>
<dbReference type="SUPFAM" id="SSF47616">
    <property type="entry name" value="GST C-terminal domain-like"/>
    <property type="match status" value="1"/>
</dbReference>
<name>A0A194PX26_PAPXU</name>
<dbReference type="FunFam" id="3.40.30.10:FF:000176">
    <property type="entry name" value="Glutathione S-transferase theta-1"/>
    <property type="match status" value="1"/>
</dbReference>
<keyword evidence="3" id="KW-0963">Cytoplasm</keyword>
<evidence type="ECO:0000259" key="7">
    <source>
        <dbReference type="PROSITE" id="PS50405"/>
    </source>
</evidence>
<dbReference type="EMBL" id="KQ459595">
    <property type="protein sequence ID" value="KPI95695.1"/>
    <property type="molecule type" value="Genomic_DNA"/>
</dbReference>
<evidence type="ECO:0000256" key="5">
    <source>
        <dbReference type="SAM" id="MobiDB-lite"/>
    </source>
</evidence>
<dbReference type="InterPro" id="IPR010987">
    <property type="entry name" value="Glutathione-S-Trfase_C-like"/>
</dbReference>
<dbReference type="InterPro" id="IPR040079">
    <property type="entry name" value="Glutathione_S-Trfase"/>
</dbReference>
<dbReference type="GO" id="GO:0006749">
    <property type="term" value="P:glutathione metabolic process"/>
    <property type="evidence" value="ECO:0007669"/>
    <property type="project" value="TreeGrafter"/>
</dbReference>
<dbReference type="PANTHER" id="PTHR43917">
    <property type="match status" value="1"/>
</dbReference>
<dbReference type="SFLD" id="SFLDG00358">
    <property type="entry name" value="Main_(cytGST)"/>
    <property type="match status" value="1"/>
</dbReference>
<feature type="domain" description="GST C-terminal" evidence="7">
    <location>
        <begin position="88"/>
        <end position="221"/>
    </location>
</feature>
<sequence>MTLKLYYDLMSQPSRALYILLKASKCNFEANYVDLRKGEHYAEEYSKINRLQKVPVIDHNGFLLSESVAIINYLSREGVLPETLYPRDSRTCALVQEYLEWQHIGLRLHCAMYFRVKYMDPILFGRTPSEEQIKGYEQRMVSALELLDTKWLGRGTDFIVGNTVTVADLWAACELEQPRMAGFDAKDKFPNIATWWVKVRQHFNPYYDEAHRTIKQSVTLGARETRMAGRADVTPLLCYAALTAGNNSVSAACMRLQHSSEPLPSYLKSQEKLRQAALLQKQRLMLNKMKEDHKRHEAIEKSTNGDNPIGDVANEVANNRGSQPGPVGGQVFLPRGPCLSRPQRPKRPRGSPYRPQRPQYSDFNNNNPTEPQRVVPGRYPPVQPVQYNAPQHPMTGPRKDTYVAPASWAGGGLVRPALNKTKLRGSLRQCTRLLPAIVLVTQRKSKLIVLMLDQVVD</sequence>
<reference evidence="8 9" key="1">
    <citation type="journal article" date="2015" name="Nat. Commun.">
        <title>Outbred genome sequencing and CRISPR/Cas9 gene editing in butterflies.</title>
        <authorList>
            <person name="Li X."/>
            <person name="Fan D."/>
            <person name="Zhang W."/>
            <person name="Liu G."/>
            <person name="Zhang L."/>
            <person name="Zhao L."/>
            <person name="Fang X."/>
            <person name="Chen L."/>
            <person name="Dong Y."/>
            <person name="Chen Y."/>
            <person name="Ding Y."/>
            <person name="Zhao R."/>
            <person name="Feng M."/>
            <person name="Zhu Y."/>
            <person name="Feng Y."/>
            <person name="Jiang X."/>
            <person name="Zhu D."/>
            <person name="Xiang H."/>
            <person name="Feng X."/>
            <person name="Li S."/>
            <person name="Wang J."/>
            <person name="Zhang G."/>
            <person name="Kronforst M.R."/>
            <person name="Wang W."/>
        </authorList>
    </citation>
    <scope>NUCLEOTIDE SEQUENCE [LARGE SCALE GENOMIC DNA]</scope>
    <source>
        <strain evidence="8">Ya'a_city_454_Px</strain>
        <tissue evidence="8">Whole body</tissue>
    </source>
</reference>
<dbReference type="AlphaFoldDB" id="A0A194PX26"/>
<dbReference type="SUPFAM" id="SSF52833">
    <property type="entry name" value="Thioredoxin-like"/>
    <property type="match status" value="1"/>
</dbReference>
<dbReference type="PANTHER" id="PTHR43917:SF8">
    <property type="entry name" value="GH16740P-RELATED"/>
    <property type="match status" value="1"/>
</dbReference>
<dbReference type="GO" id="GO:0004364">
    <property type="term" value="F:glutathione transferase activity"/>
    <property type="evidence" value="ECO:0007669"/>
    <property type="project" value="UniProtKB-EC"/>
</dbReference>
<dbReference type="InterPro" id="IPR036282">
    <property type="entry name" value="Glutathione-S-Trfase_C_sf"/>
</dbReference>
<dbReference type="SFLD" id="SFLDS00019">
    <property type="entry name" value="Glutathione_Transferase_(cytos"/>
    <property type="match status" value="1"/>
</dbReference>
<keyword evidence="8" id="KW-0808">Transferase</keyword>
<evidence type="ECO:0000313" key="9">
    <source>
        <dbReference type="Proteomes" id="UP000053268"/>
    </source>
</evidence>
<evidence type="ECO:0000256" key="3">
    <source>
        <dbReference type="ARBA" id="ARBA00022490"/>
    </source>
</evidence>
<evidence type="ECO:0000256" key="4">
    <source>
        <dbReference type="ARBA" id="ARBA00047960"/>
    </source>
</evidence>
<comment type="similarity">
    <text evidence="2">Belongs to the GST superfamily. Theta family.</text>
</comment>
<proteinExistence type="inferred from homology"/>
<gene>
    <name evidence="8" type="ORF">RR46_11408</name>
</gene>
<dbReference type="Gene3D" id="3.40.30.10">
    <property type="entry name" value="Glutaredoxin"/>
    <property type="match status" value="1"/>
</dbReference>
<evidence type="ECO:0000313" key="8">
    <source>
        <dbReference type="EMBL" id="KPI95695.1"/>
    </source>
</evidence>
<dbReference type="CDD" id="cd03183">
    <property type="entry name" value="GST_C_Theta"/>
    <property type="match status" value="1"/>
</dbReference>
<comment type="subcellular location">
    <subcellularLocation>
        <location evidence="1">Cytoplasm</location>
    </subcellularLocation>
</comment>
<dbReference type="Gene3D" id="1.20.1050.10">
    <property type="match status" value="1"/>
</dbReference>
<evidence type="ECO:0000256" key="1">
    <source>
        <dbReference type="ARBA" id="ARBA00004496"/>
    </source>
</evidence>
<dbReference type="CDD" id="cd03050">
    <property type="entry name" value="GST_N_Theta"/>
    <property type="match status" value="1"/>
</dbReference>
<dbReference type="STRING" id="66420.A0A194PX26"/>
<dbReference type="InterPro" id="IPR040077">
    <property type="entry name" value="GST_C_Theta"/>
</dbReference>
<dbReference type="PROSITE" id="PS50404">
    <property type="entry name" value="GST_NTER"/>
    <property type="match status" value="1"/>
</dbReference>
<feature type="compositionally biased region" description="Polar residues" evidence="5">
    <location>
        <begin position="358"/>
        <end position="370"/>
    </location>
</feature>
<dbReference type="PROSITE" id="PS50405">
    <property type="entry name" value="GST_CTER"/>
    <property type="match status" value="1"/>
</dbReference>
<evidence type="ECO:0000259" key="6">
    <source>
        <dbReference type="PROSITE" id="PS50404"/>
    </source>
</evidence>
<dbReference type="Proteomes" id="UP000053268">
    <property type="component" value="Unassembled WGS sequence"/>
</dbReference>
<dbReference type="Pfam" id="PF00043">
    <property type="entry name" value="GST_C"/>
    <property type="match status" value="1"/>
</dbReference>
<dbReference type="InterPro" id="IPR040075">
    <property type="entry name" value="GST_N_Theta"/>
</dbReference>
<accession>A0A194PX26</accession>
<dbReference type="InterPro" id="IPR051369">
    <property type="entry name" value="GST_Theta"/>
</dbReference>
<dbReference type="InterPro" id="IPR004046">
    <property type="entry name" value="GST_C"/>
</dbReference>
<feature type="domain" description="GST N-terminal" evidence="6">
    <location>
        <begin position="1"/>
        <end position="82"/>
    </location>
</feature>
<evidence type="ECO:0000256" key="2">
    <source>
        <dbReference type="ARBA" id="ARBA00009899"/>
    </source>
</evidence>
<organism evidence="8 9">
    <name type="scientific">Papilio xuthus</name>
    <name type="common">Asian swallowtail butterfly</name>
    <dbReference type="NCBI Taxonomy" id="66420"/>
    <lineage>
        <taxon>Eukaryota</taxon>
        <taxon>Metazoa</taxon>
        <taxon>Ecdysozoa</taxon>
        <taxon>Arthropoda</taxon>
        <taxon>Hexapoda</taxon>
        <taxon>Insecta</taxon>
        <taxon>Pterygota</taxon>
        <taxon>Neoptera</taxon>
        <taxon>Endopterygota</taxon>
        <taxon>Lepidoptera</taxon>
        <taxon>Glossata</taxon>
        <taxon>Ditrysia</taxon>
        <taxon>Papilionoidea</taxon>
        <taxon>Papilionidae</taxon>
        <taxon>Papilioninae</taxon>
        <taxon>Papilio</taxon>
    </lineage>
</organism>
<keyword evidence="9" id="KW-1185">Reference proteome</keyword>
<dbReference type="InterPro" id="IPR004045">
    <property type="entry name" value="Glutathione_S-Trfase_N"/>
</dbReference>
<feature type="region of interest" description="Disordered" evidence="5">
    <location>
        <begin position="300"/>
        <end position="380"/>
    </location>
</feature>
<comment type="catalytic activity">
    <reaction evidence="4">
        <text>RX + glutathione = an S-substituted glutathione + a halide anion + H(+)</text>
        <dbReference type="Rhea" id="RHEA:16437"/>
        <dbReference type="ChEBI" id="CHEBI:15378"/>
        <dbReference type="ChEBI" id="CHEBI:16042"/>
        <dbReference type="ChEBI" id="CHEBI:17792"/>
        <dbReference type="ChEBI" id="CHEBI:57925"/>
        <dbReference type="ChEBI" id="CHEBI:90779"/>
        <dbReference type="EC" id="2.5.1.18"/>
    </reaction>
</comment>
<protein>
    <submittedName>
        <fullName evidence="8">Glutathione S-transferase theta-1</fullName>
    </submittedName>
</protein>
<dbReference type="InterPro" id="IPR036249">
    <property type="entry name" value="Thioredoxin-like_sf"/>
</dbReference>